<dbReference type="EMBL" id="ML179103">
    <property type="protein sequence ID" value="THV00463.1"/>
    <property type="molecule type" value="Genomic_DNA"/>
</dbReference>
<evidence type="ECO:0000313" key="4">
    <source>
        <dbReference type="EMBL" id="THV00463.1"/>
    </source>
</evidence>
<reference evidence="4 5" key="1">
    <citation type="journal article" date="2019" name="Nat. Ecol. Evol.">
        <title>Megaphylogeny resolves global patterns of mushroom evolution.</title>
        <authorList>
            <person name="Varga T."/>
            <person name="Krizsan K."/>
            <person name="Foldi C."/>
            <person name="Dima B."/>
            <person name="Sanchez-Garcia M."/>
            <person name="Sanchez-Ramirez S."/>
            <person name="Szollosi G.J."/>
            <person name="Szarkandi J.G."/>
            <person name="Papp V."/>
            <person name="Albert L."/>
            <person name="Andreopoulos W."/>
            <person name="Angelini C."/>
            <person name="Antonin V."/>
            <person name="Barry K.W."/>
            <person name="Bougher N.L."/>
            <person name="Buchanan P."/>
            <person name="Buyck B."/>
            <person name="Bense V."/>
            <person name="Catcheside P."/>
            <person name="Chovatia M."/>
            <person name="Cooper J."/>
            <person name="Damon W."/>
            <person name="Desjardin D."/>
            <person name="Finy P."/>
            <person name="Geml J."/>
            <person name="Haridas S."/>
            <person name="Hughes K."/>
            <person name="Justo A."/>
            <person name="Karasinski D."/>
            <person name="Kautmanova I."/>
            <person name="Kiss B."/>
            <person name="Kocsube S."/>
            <person name="Kotiranta H."/>
            <person name="LaButti K.M."/>
            <person name="Lechner B.E."/>
            <person name="Liimatainen K."/>
            <person name="Lipzen A."/>
            <person name="Lukacs Z."/>
            <person name="Mihaltcheva S."/>
            <person name="Morgado L.N."/>
            <person name="Niskanen T."/>
            <person name="Noordeloos M.E."/>
            <person name="Ohm R.A."/>
            <person name="Ortiz-Santana B."/>
            <person name="Ovrebo C."/>
            <person name="Racz N."/>
            <person name="Riley R."/>
            <person name="Savchenko A."/>
            <person name="Shiryaev A."/>
            <person name="Soop K."/>
            <person name="Spirin V."/>
            <person name="Szebenyi C."/>
            <person name="Tomsovsky M."/>
            <person name="Tulloss R.E."/>
            <person name="Uehling J."/>
            <person name="Grigoriev I.V."/>
            <person name="Vagvolgyi C."/>
            <person name="Papp T."/>
            <person name="Martin F.M."/>
            <person name="Miettinen O."/>
            <person name="Hibbett D.S."/>
            <person name="Nagy L.G."/>
        </authorList>
    </citation>
    <scope>NUCLEOTIDE SEQUENCE [LARGE SCALE GENOMIC DNA]</scope>
    <source>
        <strain evidence="4 5">CBS 962.96</strain>
    </source>
</reference>
<name>A0A4S8MD41_DENBC</name>
<organism evidence="4 5">
    <name type="scientific">Dendrothele bispora (strain CBS 962.96)</name>
    <dbReference type="NCBI Taxonomy" id="1314807"/>
    <lineage>
        <taxon>Eukaryota</taxon>
        <taxon>Fungi</taxon>
        <taxon>Dikarya</taxon>
        <taxon>Basidiomycota</taxon>
        <taxon>Agaricomycotina</taxon>
        <taxon>Agaricomycetes</taxon>
        <taxon>Agaricomycetidae</taxon>
        <taxon>Agaricales</taxon>
        <taxon>Agaricales incertae sedis</taxon>
        <taxon>Dendrothele</taxon>
    </lineage>
</organism>
<accession>A0A4S8MD41</accession>
<dbReference type="Proteomes" id="UP000297245">
    <property type="component" value="Unassembled WGS sequence"/>
</dbReference>
<proteinExistence type="predicted"/>
<dbReference type="AlphaFoldDB" id="A0A4S8MD41"/>
<evidence type="ECO:0000256" key="2">
    <source>
        <dbReference type="ARBA" id="ARBA00022723"/>
    </source>
</evidence>
<comment type="cofactor">
    <cofactor evidence="1">
        <name>a divalent metal cation</name>
        <dbReference type="ChEBI" id="CHEBI:60240"/>
    </cofactor>
</comment>
<protein>
    <recommendedName>
        <fullName evidence="3">DDE Tnp4 domain-containing protein</fullName>
    </recommendedName>
</protein>
<dbReference type="OrthoDB" id="2966465at2759"/>
<feature type="domain" description="DDE Tnp4" evidence="3">
    <location>
        <begin position="116"/>
        <end position="277"/>
    </location>
</feature>
<gene>
    <name evidence="4" type="ORF">K435DRAFT_818320</name>
</gene>
<dbReference type="InterPro" id="IPR027806">
    <property type="entry name" value="HARBI1_dom"/>
</dbReference>
<keyword evidence="2" id="KW-0479">Metal-binding</keyword>
<dbReference type="GO" id="GO:0046872">
    <property type="term" value="F:metal ion binding"/>
    <property type="evidence" value="ECO:0007669"/>
    <property type="project" value="UniProtKB-KW"/>
</dbReference>
<evidence type="ECO:0000256" key="1">
    <source>
        <dbReference type="ARBA" id="ARBA00001968"/>
    </source>
</evidence>
<evidence type="ECO:0000313" key="5">
    <source>
        <dbReference type="Proteomes" id="UP000297245"/>
    </source>
</evidence>
<dbReference type="Pfam" id="PF13359">
    <property type="entry name" value="DDE_Tnp_4"/>
    <property type="match status" value="1"/>
</dbReference>
<sequence length="307" mass="34719">MSRVCSEDIFAMIDALEIPQTIKTPSRFCFDAVEAFCLTLARFRSAGDQSDLCRLYRCSQSAISEIVNYITLYIDERWKHLLDFDHDHLLHPDNIVKYAAAIHQAGAPVDTIWSFLDCTLRRICRPSVFQRQAYNGHKKYHALKFQALMLPNGLIGHLIGPFEGQRNDNLLLAESGLLEKCAQYAKRPGTTDETPAVDRYFQIYGDSAYAISPLILSPFTGERSNIEQKWNNAMGAVRIEVEHGFGFVTKIWPFLNAGWKMELYRSPVGSYYRAGVILSNAVSCVCPNQTSLAFGCPPPTLTEYFHD</sequence>
<keyword evidence="5" id="KW-1185">Reference proteome</keyword>
<evidence type="ECO:0000259" key="3">
    <source>
        <dbReference type="Pfam" id="PF13359"/>
    </source>
</evidence>